<evidence type="ECO:0000313" key="13">
    <source>
        <dbReference type="Proteomes" id="UP000179076"/>
    </source>
</evidence>
<evidence type="ECO:0000256" key="5">
    <source>
        <dbReference type="ARBA" id="ARBA00022475"/>
    </source>
</evidence>
<evidence type="ECO:0000313" key="12">
    <source>
        <dbReference type="EMBL" id="OGI68990.1"/>
    </source>
</evidence>
<evidence type="ECO:0000256" key="7">
    <source>
        <dbReference type="ARBA" id="ARBA00022692"/>
    </source>
</evidence>
<feature type="transmembrane region" description="Helical" evidence="11">
    <location>
        <begin position="12"/>
        <end position="35"/>
    </location>
</feature>
<evidence type="ECO:0000256" key="11">
    <source>
        <dbReference type="SAM" id="Phobius"/>
    </source>
</evidence>
<protein>
    <recommendedName>
        <fullName evidence="3">Type II secretion system protein N</fullName>
    </recommendedName>
    <alternativeName>
        <fullName evidence="10">General secretion pathway protein N</fullName>
    </alternativeName>
</protein>
<keyword evidence="6" id="KW-0997">Cell inner membrane</keyword>
<evidence type="ECO:0000256" key="9">
    <source>
        <dbReference type="ARBA" id="ARBA00023136"/>
    </source>
</evidence>
<evidence type="ECO:0000256" key="8">
    <source>
        <dbReference type="ARBA" id="ARBA00022927"/>
    </source>
</evidence>
<dbReference type="Proteomes" id="UP000179076">
    <property type="component" value="Unassembled WGS sequence"/>
</dbReference>
<dbReference type="Pfam" id="PF01203">
    <property type="entry name" value="T2SSN"/>
    <property type="match status" value="1"/>
</dbReference>
<evidence type="ECO:0000256" key="1">
    <source>
        <dbReference type="ARBA" id="ARBA00004533"/>
    </source>
</evidence>
<reference evidence="12 13" key="1">
    <citation type="journal article" date="2016" name="Nat. Commun.">
        <title>Thousands of microbial genomes shed light on interconnected biogeochemical processes in an aquifer system.</title>
        <authorList>
            <person name="Anantharaman K."/>
            <person name="Brown C.T."/>
            <person name="Hug L.A."/>
            <person name="Sharon I."/>
            <person name="Castelle C.J."/>
            <person name="Probst A.J."/>
            <person name="Thomas B.C."/>
            <person name="Singh A."/>
            <person name="Wilkins M.J."/>
            <person name="Karaoz U."/>
            <person name="Brodie E.L."/>
            <person name="Williams K.H."/>
            <person name="Hubbard S.S."/>
            <person name="Banfield J.F."/>
        </authorList>
    </citation>
    <scope>NUCLEOTIDE SEQUENCE [LARGE SCALE GENOMIC DNA]</scope>
</reference>
<sequence length="270" mass="28639">MTIAARLKPAAGYIVLGSVLYLVFLVATAPAVLFAEVATRFSDGAIRLSQASGTFWRGSAQLHAGAPAMGVRELGRFQWDISPWWLFVGRAQFGVQLDGPSVRGQAQIGIGLSFNRFRIEALEASAPASIVSLVYGPAAFFEPTGTIEVRAPNAELSADGLDAKIEAQWRGAGGRFTGATNLGDYRLDITGNGANATIRLTTLRGDLNLNGQGTWNVTGDGAIQFTGRAQPRGDSTQLEPLLRALGRDLGGGQRQIQFNARAPLVQQLGL</sequence>
<gene>
    <name evidence="12" type="ORF">A2W18_08655</name>
</gene>
<evidence type="ECO:0000256" key="10">
    <source>
        <dbReference type="ARBA" id="ARBA00030772"/>
    </source>
</evidence>
<dbReference type="AlphaFoldDB" id="A0A1F6VH90"/>
<comment type="similarity">
    <text evidence="2">Belongs to the GSP N family.</text>
</comment>
<comment type="caution">
    <text evidence="12">The sequence shown here is derived from an EMBL/GenBank/DDBJ whole genome shotgun (WGS) entry which is preliminary data.</text>
</comment>
<keyword evidence="11" id="KW-1133">Transmembrane helix</keyword>
<evidence type="ECO:0000256" key="2">
    <source>
        <dbReference type="ARBA" id="ARBA00007208"/>
    </source>
</evidence>
<keyword evidence="4" id="KW-0813">Transport</keyword>
<dbReference type="InterPro" id="IPR022792">
    <property type="entry name" value="T2SS_protein-GspN"/>
</dbReference>
<keyword evidence="7 11" id="KW-0812">Transmembrane</keyword>
<name>A0A1F6VH90_9PROT</name>
<evidence type="ECO:0000256" key="4">
    <source>
        <dbReference type="ARBA" id="ARBA00022448"/>
    </source>
</evidence>
<evidence type="ECO:0000256" key="6">
    <source>
        <dbReference type="ARBA" id="ARBA00022519"/>
    </source>
</evidence>
<evidence type="ECO:0000256" key="3">
    <source>
        <dbReference type="ARBA" id="ARBA00021563"/>
    </source>
</evidence>
<dbReference type="GO" id="GO:0015627">
    <property type="term" value="C:type II protein secretion system complex"/>
    <property type="evidence" value="ECO:0007669"/>
    <property type="project" value="InterPro"/>
</dbReference>
<keyword evidence="9 11" id="KW-0472">Membrane</keyword>
<accession>A0A1F6VH90</accession>
<keyword evidence="8" id="KW-0653">Protein transport</keyword>
<dbReference type="GO" id="GO:0015628">
    <property type="term" value="P:protein secretion by the type II secretion system"/>
    <property type="evidence" value="ECO:0007669"/>
    <property type="project" value="InterPro"/>
</dbReference>
<organism evidence="12 13">
    <name type="scientific">Candidatus Muproteobacteria bacterium RBG_16_60_9</name>
    <dbReference type="NCBI Taxonomy" id="1817755"/>
    <lineage>
        <taxon>Bacteria</taxon>
        <taxon>Pseudomonadati</taxon>
        <taxon>Pseudomonadota</taxon>
        <taxon>Candidatus Muproteobacteria</taxon>
    </lineage>
</organism>
<dbReference type="EMBL" id="MFSP01000031">
    <property type="protein sequence ID" value="OGI68990.1"/>
    <property type="molecule type" value="Genomic_DNA"/>
</dbReference>
<keyword evidence="5" id="KW-1003">Cell membrane</keyword>
<dbReference type="GO" id="GO:0005886">
    <property type="term" value="C:plasma membrane"/>
    <property type="evidence" value="ECO:0007669"/>
    <property type="project" value="UniProtKB-SubCell"/>
</dbReference>
<proteinExistence type="inferred from homology"/>
<comment type="subcellular location">
    <subcellularLocation>
        <location evidence="1">Cell inner membrane</location>
    </subcellularLocation>
</comment>